<dbReference type="PANTHER" id="PTHR36978:SF4">
    <property type="entry name" value="P-LOOP CONTAINING NUCLEOSIDE TRIPHOSPHATE HYDROLASE PROTEIN"/>
    <property type="match status" value="1"/>
</dbReference>
<reference evidence="2 3" key="1">
    <citation type="journal article" date="2025" name="Microbiol. Resour. Announc.">
        <title>Draft genome sequences for Neonectria magnoliae and Neonectria punicea, canker pathogens of Liriodendron tulipifera and Acer saccharum in West Virginia.</title>
        <authorList>
            <person name="Petronek H.M."/>
            <person name="Kasson M.T."/>
            <person name="Metheny A.M."/>
            <person name="Stauder C.M."/>
            <person name="Lovett B."/>
            <person name="Lynch S.C."/>
            <person name="Garnas J.R."/>
            <person name="Kasson L.R."/>
            <person name="Stajich J.E."/>
        </authorList>
    </citation>
    <scope>NUCLEOTIDE SEQUENCE [LARGE SCALE GENOMIC DNA]</scope>
    <source>
        <strain evidence="2 3">NRRL 64653</strain>
    </source>
</reference>
<dbReference type="SUPFAM" id="SSF52540">
    <property type="entry name" value="P-loop containing nucleoside triphosphate hydrolases"/>
    <property type="match status" value="1"/>
</dbReference>
<dbReference type="Proteomes" id="UP001498476">
    <property type="component" value="Unassembled WGS sequence"/>
</dbReference>
<proteinExistence type="predicted"/>
<name>A0ABR1GJV3_9HYPO</name>
<keyword evidence="1" id="KW-0472">Membrane</keyword>
<dbReference type="InterPro" id="IPR040632">
    <property type="entry name" value="Sulfotransfer_4"/>
</dbReference>
<dbReference type="EMBL" id="JAZAVJ010000326">
    <property type="protein sequence ID" value="KAK7398562.1"/>
    <property type="molecule type" value="Genomic_DNA"/>
</dbReference>
<keyword evidence="3" id="KW-1185">Reference proteome</keyword>
<protein>
    <submittedName>
        <fullName evidence="2">Uncharacterized protein</fullName>
    </submittedName>
</protein>
<dbReference type="InterPro" id="IPR027417">
    <property type="entry name" value="P-loop_NTPase"/>
</dbReference>
<evidence type="ECO:0000313" key="2">
    <source>
        <dbReference type="EMBL" id="KAK7398562.1"/>
    </source>
</evidence>
<gene>
    <name evidence="2" type="ORF">QQX98_012066</name>
</gene>
<keyword evidence="1" id="KW-0812">Transmembrane</keyword>
<accession>A0ABR1GJV3</accession>
<evidence type="ECO:0000313" key="3">
    <source>
        <dbReference type="Proteomes" id="UP001498476"/>
    </source>
</evidence>
<dbReference type="Gene3D" id="3.40.50.300">
    <property type="entry name" value="P-loop containing nucleotide triphosphate hydrolases"/>
    <property type="match status" value="1"/>
</dbReference>
<sequence>MSTTTESPAAKPKREMQVLALGLLRTGTASIAEALTILGYKDVYHGIKAIDNDKDWEIFSRAADASFPVLPTYTGKPFTREQWDEVFGHCEGVTDLAAPFAPQLIETYPDAKVLLVVRDFDKWYKSMNEGVIQSLWSAIGNFSVTFVEPTLGTVAGLASRKMMLGLFGARNVEELRANAREAYDRHHRVIREMVPPERLLEYRMGEGWGPICEFLGKPVPDVEFPWVNEAAELRRTIANKVRRNMMAAAVVIMPWVGGVVVAVGVGSWLMVKNKRFF</sequence>
<evidence type="ECO:0000256" key="1">
    <source>
        <dbReference type="SAM" id="Phobius"/>
    </source>
</evidence>
<feature type="transmembrane region" description="Helical" evidence="1">
    <location>
        <begin position="245"/>
        <end position="271"/>
    </location>
</feature>
<keyword evidence="1" id="KW-1133">Transmembrane helix</keyword>
<dbReference type="PANTHER" id="PTHR36978">
    <property type="entry name" value="P-LOOP CONTAINING NUCLEOTIDE TRIPHOSPHATE HYDROLASE"/>
    <property type="match status" value="1"/>
</dbReference>
<comment type="caution">
    <text evidence="2">The sequence shown here is derived from an EMBL/GenBank/DDBJ whole genome shotgun (WGS) entry which is preliminary data.</text>
</comment>
<dbReference type="Pfam" id="PF17784">
    <property type="entry name" value="Sulfotransfer_4"/>
    <property type="match status" value="1"/>
</dbReference>
<organism evidence="2 3">
    <name type="scientific">Neonectria punicea</name>
    <dbReference type="NCBI Taxonomy" id="979145"/>
    <lineage>
        <taxon>Eukaryota</taxon>
        <taxon>Fungi</taxon>
        <taxon>Dikarya</taxon>
        <taxon>Ascomycota</taxon>
        <taxon>Pezizomycotina</taxon>
        <taxon>Sordariomycetes</taxon>
        <taxon>Hypocreomycetidae</taxon>
        <taxon>Hypocreales</taxon>
        <taxon>Nectriaceae</taxon>
        <taxon>Neonectria</taxon>
    </lineage>
</organism>